<reference evidence="1 2" key="1">
    <citation type="submission" date="2019-05" db="EMBL/GenBank/DDBJ databases">
        <title>Another draft genome of Portunus trituberculatus and its Hox gene families provides insights of decapod evolution.</title>
        <authorList>
            <person name="Jeong J.-H."/>
            <person name="Song I."/>
            <person name="Kim S."/>
            <person name="Choi T."/>
            <person name="Kim D."/>
            <person name="Ryu S."/>
            <person name="Kim W."/>
        </authorList>
    </citation>
    <scope>NUCLEOTIDE SEQUENCE [LARGE SCALE GENOMIC DNA]</scope>
    <source>
        <tissue evidence="1">Muscle</tissue>
    </source>
</reference>
<organism evidence="1 2">
    <name type="scientific">Portunus trituberculatus</name>
    <name type="common">Swimming crab</name>
    <name type="synonym">Neptunus trituberculatus</name>
    <dbReference type="NCBI Taxonomy" id="210409"/>
    <lineage>
        <taxon>Eukaryota</taxon>
        <taxon>Metazoa</taxon>
        <taxon>Ecdysozoa</taxon>
        <taxon>Arthropoda</taxon>
        <taxon>Crustacea</taxon>
        <taxon>Multicrustacea</taxon>
        <taxon>Malacostraca</taxon>
        <taxon>Eumalacostraca</taxon>
        <taxon>Eucarida</taxon>
        <taxon>Decapoda</taxon>
        <taxon>Pleocyemata</taxon>
        <taxon>Brachyura</taxon>
        <taxon>Eubrachyura</taxon>
        <taxon>Portunoidea</taxon>
        <taxon>Portunidae</taxon>
        <taxon>Portuninae</taxon>
        <taxon>Portunus</taxon>
    </lineage>
</organism>
<protein>
    <submittedName>
        <fullName evidence="1">Uncharacterized protein</fullName>
    </submittedName>
</protein>
<evidence type="ECO:0000313" key="2">
    <source>
        <dbReference type="Proteomes" id="UP000324222"/>
    </source>
</evidence>
<sequence length="110" mass="12053">MKWEASDVMKERSPFRHRRRLSLRLYPESRKLQKSSAVGANPLIKAGHAEPEACWARSEEEDGTKPALPSKGKGCWAAGCGALGWGAFDGWHWYRGVGGTNSPASVKSVL</sequence>
<dbReference type="AlphaFoldDB" id="A0A5B7ELJ8"/>
<name>A0A5B7ELJ8_PORTR</name>
<proteinExistence type="predicted"/>
<dbReference type="Proteomes" id="UP000324222">
    <property type="component" value="Unassembled WGS sequence"/>
</dbReference>
<comment type="caution">
    <text evidence="1">The sequence shown here is derived from an EMBL/GenBank/DDBJ whole genome shotgun (WGS) entry which is preliminary data.</text>
</comment>
<accession>A0A5B7ELJ8</accession>
<keyword evidence="2" id="KW-1185">Reference proteome</keyword>
<gene>
    <name evidence="1" type="ORF">E2C01_026648</name>
</gene>
<dbReference type="EMBL" id="VSRR010002802">
    <property type="protein sequence ID" value="MPC33304.1"/>
    <property type="molecule type" value="Genomic_DNA"/>
</dbReference>
<evidence type="ECO:0000313" key="1">
    <source>
        <dbReference type="EMBL" id="MPC33304.1"/>
    </source>
</evidence>